<dbReference type="RefSeq" id="WP_259886933.1">
    <property type="nucleotide sequence ID" value="NZ_CP073096.1"/>
</dbReference>
<evidence type="ECO:0000313" key="1">
    <source>
        <dbReference type="EMBL" id="MDV2418941.1"/>
    </source>
</evidence>
<name>A0AAE4SX10_9CORY</name>
<evidence type="ECO:0000313" key="2">
    <source>
        <dbReference type="Proteomes" id="UP001185706"/>
    </source>
</evidence>
<organism evidence="1 2">
    <name type="scientific">Corynebacterium tuberculostearicum</name>
    <dbReference type="NCBI Taxonomy" id="38304"/>
    <lineage>
        <taxon>Bacteria</taxon>
        <taxon>Bacillati</taxon>
        <taxon>Actinomycetota</taxon>
        <taxon>Actinomycetes</taxon>
        <taxon>Mycobacteriales</taxon>
        <taxon>Corynebacteriaceae</taxon>
        <taxon>Corynebacterium</taxon>
    </lineage>
</organism>
<gene>
    <name evidence="1" type="ORF">RAE03_03980</name>
</gene>
<protein>
    <submittedName>
        <fullName evidence="1">Uncharacterized protein</fullName>
    </submittedName>
</protein>
<reference evidence="1" key="1">
    <citation type="submission" date="2023-08" db="EMBL/GenBank/DDBJ databases">
        <title>Genomic characterization of the C. tuberculostearicum species complex, a ubiquitous member of the human skin microbiome.</title>
        <authorList>
            <person name="Ahmed N."/>
            <person name="Deming C."/>
            <person name="Conlan S."/>
            <person name="Segre J."/>
        </authorList>
    </citation>
    <scope>NUCLEOTIDE SEQUENCE</scope>
    <source>
        <strain evidence="1">CTNIH22</strain>
    </source>
</reference>
<dbReference type="EMBL" id="JAVBIB010000004">
    <property type="protein sequence ID" value="MDV2418941.1"/>
    <property type="molecule type" value="Genomic_DNA"/>
</dbReference>
<sequence>MLTTQFVNIFTAPGFSASGHHIIWQAALMKLTLIVMVTLW</sequence>
<proteinExistence type="predicted"/>
<accession>A0AAE4SX10</accession>
<comment type="caution">
    <text evidence="1">The sequence shown here is derived from an EMBL/GenBank/DDBJ whole genome shotgun (WGS) entry which is preliminary data.</text>
</comment>
<dbReference type="AlphaFoldDB" id="A0AAE4SX10"/>
<dbReference type="Proteomes" id="UP001185706">
    <property type="component" value="Unassembled WGS sequence"/>
</dbReference>